<dbReference type="RefSeq" id="WP_006749690.1">
    <property type="nucleotide sequence ID" value="NZ_ABLC01000004.1"/>
</dbReference>
<dbReference type="EMBL" id="ABLC01000004">
    <property type="protein sequence ID" value="EDT06007.1"/>
    <property type="molecule type" value="Genomic_DNA"/>
</dbReference>
<sequence>MKDQKNWRTALAAAAWIALGAAPAAAHADDIHVLATGALHGAFERLAPAFEQSSGHHLKIEWGPSYGTSPEALPMRVRNGEPVDVCFMIKPALEREVDAGRFDRATLEDIAATGIGVAVRHGVAVPEVGTVDALRRALLDARSVAFSEGASGTYMVGVLFEKLGVAEQMKSKSVLVRGKELVGTALARGDAELGLQQVSELKVTPGIDFAGPLPADVQKTSVIASAIAVDARAADASRAFVAFLKTAPAAAILQRSGLDPR</sequence>
<protein>
    <submittedName>
        <fullName evidence="2">Extracellular solute-binding protein family 1</fullName>
    </submittedName>
</protein>
<evidence type="ECO:0000256" key="1">
    <source>
        <dbReference type="SAM" id="SignalP"/>
    </source>
</evidence>
<reference evidence="2 3" key="1">
    <citation type="submission" date="2008-03" db="EMBL/GenBank/DDBJ databases">
        <title>Sequencing of the draft genome and assembly of Burkholderia ambifaria IOP40-10.</title>
        <authorList>
            <consortium name="US DOE Joint Genome Institute (JGI-PGF)"/>
            <person name="Copeland A."/>
            <person name="Lucas S."/>
            <person name="Lapidus A."/>
            <person name="Glavina del Rio T."/>
            <person name="Dalin E."/>
            <person name="Tice H."/>
            <person name="Bruce D."/>
            <person name="Goodwin L."/>
            <person name="Pitluck S."/>
            <person name="Larimer F."/>
            <person name="Land M.L."/>
            <person name="Hauser L."/>
            <person name="Tiedje J."/>
            <person name="Richardson P."/>
        </authorList>
    </citation>
    <scope>NUCLEOTIDE SEQUENCE [LARGE SCALE GENOMIC DNA]</scope>
    <source>
        <strain evidence="2 3">IOP40-10</strain>
    </source>
</reference>
<dbReference type="GO" id="GO:0030973">
    <property type="term" value="F:molybdate ion binding"/>
    <property type="evidence" value="ECO:0007669"/>
    <property type="project" value="TreeGrafter"/>
</dbReference>
<comment type="caution">
    <text evidence="2">The sequence shown here is derived from an EMBL/GenBank/DDBJ whole genome shotgun (WGS) entry which is preliminary data.</text>
</comment>
<dbReference type="PATRIC" id="fig|396596.7.peg.7542"/>
<dbReference type="SUPFAM" id="SSF53850">
    <property type="entry name" value="Periplasmic binding protein-like II"/>
    <property type="match status" value="1"/>
</dbReference>
<evidence type="ECO:0000313" key="3">
    <source>
        <dbReference type="Proteomes" id="UP000005463"/>
    </source>
</evidence>
<dbReference type="GO" id="GO:0015689">
    <property type="term" value="P:molybdate ion transport"/>
    <property type="evidence" value="ECO:0007669"/>
    <property type="project" value="TreeGrafter"/>
</dbReference>
<evidence type="ECO:0000313" key="2">
    <source>
        <dbReference type="EMBL" id="EDT06007.1"/>
    </source>
</evidence>
<feature type="signal peptide" evidence="1">
    <location>
        <begin position="1"/>
        <end position="28"/>
    </location>
</feature>
<accession>B1F8W4</accession>
<dbReference type="Gene3D" id="3.40.190.10">
    <property type="entry name" value="Periplasmic binding protein-like II"/>
    <property type="match status" value="2"/>
</dbReference>
<dbReference type="PANTHER" id="PTHR30632">
    <property type="entry name" value="MOLYBDATE-BINDING PERIPLASMIC PROTEIN"/>
    <property type="match status" value="1"/>
</dbReference>
<gene>
    <name evidence="2" type="ORF">BamIOP4010DRAFT_0473</name>
</gene>
<dbReference type="PANTHER" id="PTHR30632:SF11">
    <property type="entry name" value="BLR4797 PROTEIN"/>
    <property type="match status" value="1"/>
</dbReference>
<dbReference type="InterPro" id="IPR050682">
    <property type="entry name" value="ModA/WtpA"/>
</dbReference>
<name>B1F8W4_9BURK</name>
<keyword evidence="1" id="KW-0732">Signal</keyword>
<feature type="chain" id="PRO_5002761516" evidence="1">
    <location>
        <begin position="29"/>
        <end position="261"/>
    </location>
</feature>
<dbReference type="AlphaFoldDB" id="B1F8W4"/>
<organism evidence="2 3">
    <name type="scientific">Burkholderia ambifaria IOP40-10</name>
    <dbReference type="NCBI Taxonomy" id="396596"/>
    <lineage>
        <taxon>Bacteria</taxon>
        <taxon>Pseudomonadati</taxon>
        <taxon>Pseudomonadota</taxon>
        <taxon>Betaproteobacteria</taxon>
        <taxon>Burkholderiales</taxon>
        <taxon>Burkholderiaceae</taxon>
        <taxon>Burkholderia</taxon>
        <taxon>Burkholderia cepacia complex</taxon>
    </lineage>
</organism>
<proteinExistence type="predicted"/>
<dbReference type="Pfam" id="PF13531">
    <property type="entry name" value="SBP_bac_11"/>
    <property type="match status" value="1"/>
</dbReference>
<dbReference type="Proteomes" id="UP000005463">
    <property type="component" value="Unassembled WGS sequence"/>
</dbReference>